<keyword evidence="3" id="KW-1185">Reference proteome</keyword>
<name>A0ABQ5VD51_9PROT</name>
<evidence type="ECO:0000313" key="2">
    <source>
        <dbReference type="EMBL" id="GLQ24887.1"/>
    </source>
</evidence>
<feature type="chain" id="PRO_5047168463" evidence="1">
    <location>
        <begin position="33"/>
        <end position="284"/>
    </location>
</feature>
<comment type="caution">
    <text evidence="2">The sequence shown here is derived from an EMBL/GenBank/DDBJ whole genome shotgun (WGS) entry which is preliminary data.</text>
</comment>
<protein>
    <submittedName>
        <fullName evidence="2">DUF3450 domain-containing protein</fullName>
    </submittedName>
</protein>
<sequence>MVLTLPARQLAMCAAACFGIALGAVPASQAQAQDQSQTTTSLASQYESVLKEISDRRTNVLLREYYLTEQQKEIDSLAARLALANDSSASEELLPMVREMVAELEKVMVADLPFRIERRFGLLDDLRDDLQAEDVLVSDVYRRALQLYGFEVAYGLQVGSYSGVSPIADRQGNRFQACMADPDSPVCDLNKEQRQALATGAEMEDLQSQLYDGNYIHFGRLALLYLERDSSEGYRYNEATKQWDPLSNSELLGLRQNVRIARGESAIGTMTAPIQIGEGGSDAS</sequence>
<dbReference type="EMBL" id="BSNK01000002">
    <property type="protein sequence ID" value="GLQ24887.1"/>
    <property type="molecule type" value="Genomic_DNA"/>
</dbReference>
<proteinExistence type="predicted"/>
<reference evidence="2" key="1">
    <citation type="journal article" date="2014" name="Int. J. Syst. Evol. Microbiol.">
        <title>Complete genome of a new Firmicutes species belonging to the dominant human colonic microbiota ('Ruminococcus bicirculans') reveals two chromosomes and a selective capacity to utilize plant glucans.</title>
        <authorList>
            <consortium name="NISC Comparative Sequencing Program"/>
            <person name="Wegmann U."/>
            <person name="Louis P."/>
            <person name="Goesmann A."/>
            <person name="Henrissat B."/>
            <person name="Duncan S.H."/>
            <person name="Flint H.J."/>
        </authorList>
    </citation>
    <scope>NUCLEOTIDE SEQUENCE</scope>
    <source>
        <strain evidence="2">NBRC 108219</strain>
    </source>
</reference>
<dbReference type="Proteomes" id="UP001161391">
    <property type="component" value="Unassembled WGS sequence"/>
</dbReference>
<gene>
    <name evidence="2" type="ORF">GCM10007853_27610</name>
</gene>
<keyword evidence="1" id="KW-0732">Signal</keyword>
<feature type="signal peptide" evidence="1">
    <location>
        <begin position="1"/>
        <end position="32"/>
    </location>
</feature>
<dbReference type="Pfam" id="PF11932">
    <property type="entry name" value="DUF3450"/>
    <property type="match status" value="2"/>
</dbReference>
<evidence type="ECO:0000313" key="3">
    <source>
        <dbReference type="Proteomes" id="UP001161391"/>
    </source>
</evidence>
<reference evidence="2" key="2">
    <citation type="submission" date="2023-01" db="EMBL/GenBank/DDBJ databases">
        <title>Draft genome sequence of Algimonas ampicilliniresistens strain NBRC 108219.</title>
        <authorList>
            <person name="Sun Q."/>
            <person name="Mori K."/>
        </authorList>
    </citation>
    <scope>NUCLEOTIDE SEQUENCE</scope>
    <source>
        <strain evidence="2">NBRC 108219</strain>
    </source>
</reference>
<organism evidence="2 3">
    <name type="scientific">Algimonas ampicilliniresistens</name>
    <dbReference type="NCBI Taxonomy" id="1298735"/>
    <lineage>
        <taxon>Bacteria</taxon>
        <taxon>Pseudomonadati</taxon>
        <taxon>Pseudomonadota</taxon>
        <taxon>Alphaproteobacteria</taxon>
        <taxon>Maricaulales</taxon>
        <taxon>Robiginitomaculaceae</taxon>
        <taxon>Algimonas</taxon>
    </lineage>
</organism>
<evidence type="ECO:0000256" key="1">
    <source>
        <dbReference type="SAM" id="SignalP"/>
    </source>
</evidence>
<dbReference type="InterPro" id="IPR016866">
    <property type="entry name" value="UCP028069"/>
</dbReference>
<accession>A0ABQ5VD51</accession>